<accession>A0A1A8ZKY1</accession>
<dbReference type="GO" id="GO:0000126">
    <property type="term" value="C:transcription factor TFIIIB complex"/>
    <property type="evidence" value="ECO:0007669"/>
    <property type="project" value="TreeGrafter"/>
</dbReference>
<feature type="domain" description="Myb-like" evidence="1">
    <location>
        <begin position="530"/>
        <end position="578"/>
    </location>
</feature>
<dbReference type="GO" id="GO:0001156">
    <property type="term" value="F:TFIIIC-class transcription factor complex binding"/>
    <property type="evidence" value="ECO:0007669"/>
    <property type="project" value="TreeGrafter"/>
</dbReference>
<protein>
    <submittedName>
        <fullName evidence="2">High mobility group protein B3, putative (HMGB3)</fullName>
    </submittedName>
</protein>
<dbReference type="AlphaFoldDB" id="A0A1A8ZKY1"/>
<organism evidence="2 3">
    <name type="scientific">Plasmodium ovale wallikeri</name>
    <dbReference type="NCBI Taxonomy" id="864142"/>
    <lineage>
        <taxon>Eukaryota</taxon>
        <taxon>Sar</taxon>
        <taxon>Alveolata</taxon>
        <taxon>Apicomplexa</taxon>
        <taxon>Aconoidasida</taxon>
        <taxon>Haemosporida</taxon>
        <taxon>Plasmodiidae</taxon>
        <taxon>Plasmodium</taxon>
        <taxon>Plasmodium (Plasmodium)</taxon>
    </lineage>
</organism>
<evidence type="ECO:0000313" key="2">
    <source>
        <dbReference type="EMBL" id="SBT44729.1"/>
    </source>
</evidence>
<dbReference type="Proteomes" id="UP000078550">
    <property type="component" value="Unassembled WGS sequence"/>
</dbReference>
<gene>
    <name evidence="2" type="ORF">POVWA2_048460</name>
</gene>
<dbReference type="GO" id="GO:0070898">
    <property type="term" value="P:RNA polymerase III preinitiation complex assembly"/>
    <property type="evidence" value="ECO:0007669"/>
    <property type="project" value="TreeGrafter"/>
</dbReference>
<name>A0A1A8ZKY1_PLAOA</name>
<dbReference type="Pfam" id="PF15963">
    <property type="entry name" value="Myb_DNA-bind_7"/>
    <property type="match status" value="1"/>
</dbReference>
<dbReference type="CDD" id="cd00167">
    <property type="entry name" value="SANT"/>
    <property type="match status" value="1"/>
</dbReference>
<dbReference type="PANTHER" id="PTHR22929">
    <property type="entry name" value="RNA POLYMERASE III TRANSCRIPTION INITIATION FACTOR B"/>
    <property type="match status" value="1"/>
</dbReference>
<dbReference type="InterPro" id="IPR009057">
    <property type="entry name" value="Homeodomain-like_sf"/>
</dbReference>
<dbReference type="SUPFAM" id="SSF46689">
    <property type="entry name" value="Homeodomain-like"/>
    <property type="match status" value="1"/>
</dbReference>
<dbReference type="PANTHER" id="PTHR22929:SF0">
    <property type="entry name" value="TRANSCRIPTION FACTOR TFIIIB COMPONENT B'' HOMOLOG"/>
    <property type="match status" value="1"/>
</dbReference>
<dbReference type="InterPro" id="IPR001005">
    <property type="entry name" value="SANT/Myb"/>
</dbReference>
<sequence length="776" mass="87268">MFFHNNSNLNNVDMINSTLDTRVLKNGRENIHMENNYYFNENIDKQASQVNQAFYEDETINNFVTNPQLQMNLNKTFNGDSGMGTGYVDVNYTNEDQDSDEEKDNRTTYYYSQGAETLGGIGGIGGINSGNDNGSLGDMNGMGGIGGMGSMSGNIYGGNVSNGIGMGYREMAGDPSVRGDANMSCATSANNVVYSPEEMFTENKMKDTLVYFDAELNGMAEVMEDTEMSAPKGKQFFNHASHFLELIKKKNIRKTKNCKSSKDPIDEKDTIWERFLKVGKMHRKGDSQECTGNVDHGYPPNPFVSEERSKNDDISYVNFANELCEGNSFMNESYSHVNKEDGGEVINCILNIEENGNVEKEVICSETENCNEEAIRSEADKCNEEAICSEADKCNVEAIRSEDDECNEEAIRSEADKCNEEAIRSEADKCNEEASPSEGKKCNDDDGDSSCDDILSLLNLCDTEGSNVLKINERGEVTYDDTRNYDTSSVANDIPRKNNTSLLMKSKYDMNEDFSRCQIEQYKDAYKRRKACKWSDDDTNRFYEAIEMFGIDLMMVRALLPSFTDKQIRDKYKKEKKMNPQKIEQAVRANKEIDLDAYEREHGKIDNSTCIRYYDLTSSDNGKITLTKGSGGKTTPSPALHTPLSRCYSSRYVLVTFSLRSRCALVTLSLRSRCALVTLSLRSRYALVTLSLRSRYALVTLSLRYRYALVTLLCVTISCCRFPLADDNSMKRKTSATSEPEVNILSIFDYGEQDAFHTNVLDTIQEDPDFNVLALF</sequence>
<dbReference type="InterPro" id="IPR039467">
    <property type="entry name" value="TFIIIB_B''_Myb"/>
</dbReference>
<proteinExistence type="predicted"/>
<dbReference type="EMBL" id="FLRE01000174">
    <property type="protein sequence ID" value="SBT44729.1"/>
    <property type="molecule type" value="Genomic_DNA"/>
</dbReference>
<reference evidence="3" key="1">
    <citation type="submission" date="2016-05" db="EMBL/GenBank/DDBJ databases">
        <authorList>
            <person name="Naeem Raeece"/>
        </authorList>
    </citation>
    <scope>NUCLEOTIDE SEQUENCE [LARGE SCALE GENOMIC DNA]</scope>
</reference>
<evidence type="ECO:0000259" key="1">
    <source>
        <dbReference type="SMART" id="SM00717"/>
    </source>
</evidence>
<evidence type="ECO:0000313" key="3">
    <source>
        <dbReference type="Proteomes" id="UP000078550"/>
    </source>
</evidence>
<dbReference type="SMART" id="SM00717">
    <property type="entry name" value="SANT"/>
    <property type="match status" value="1"/>
</dbReference>